<feature type="non-terminal residue" evidence="1">
    <location>
        <position position="57"/>
    </location>
</feature>
<reference evidence="1" key="1">
    <citation type="submission" date="2014-12" db="EMBL/GenBank/DDBJ databases">
        <title>Insight into the proteome of Arion vulgaris.</title>
        <authorList>
            <person name="Aradska J."/>
            <person name="Bulat T."/>
            <person name="Smidak R."/>
            <person name="Sarate P."/>
            <person name="Gangsoo J."/>
            <person name="Sialana F."/>
            <person name="Bilban M."/>
            <person name="Lubec G."/>
        </authorList>
    </citation>
    <scope>NUCLEOTIDE SEQUENCE</scope>
    <source>
        <tissue evidence="1">Skin</tissue>
    </source>
</reference>
<accession>A0A0B7AGN3</accession>
<sequence length="57" mass="5980">MSTQLKATPGTSATELVHCAEIFLCKKGIGAHMVIHGKSTVCCQGSQGEPRIVTLLP</sequence>
<organism evidence="1">
    <name type="scientific">Arion vulgaris</name>
    <dbReference type="NCBI Taxonomy" id="1028688"/>
    <lineage>
        <taxon>Eukaryota</taxon>
        <taxon>Metazoa</taxon>
        <taxon>Spiralia</taxon>
        <taxon>Lophotrochozoa</taxon>
        <taxon>Mollusca</taxon>
        <taxon>Gastropoda</taxon>
        <taxon>Heterobranchia</taxon>
        <taxon>Euthyneura</taxon>
        <taxon>Panpulmonata</taxon>
        <taxon>Eupulmonata</taxon>
        <taxon>Stylommatophora</taxon>
        <taxon>Helicina</taxon>
        <taxon>Arionoidea</taxon>
        <taxon>Arionidae</taxon>
        <taxon>Arion</taxon>
    </lineage>
</organism>
<name>A0A0B7AGN3_9EUPU</name>
<dbReference type="AlphaFoldDB" id="A0A0B7AGN3"/>
<evidence type="ECO:0000313" key="1">
    <source>
        <dbReference type="EMBL" id="CEK79807.1"/>
    </source>
</evidence>
<proteinExistence type="predicted"/>
<gene>
    <name evidence="1" type="primary">ORF117597</name>
</gene>
<dbReference type="EMBL" id="HACG01032942">
    <property type="protein sequence ID" value="CEK79807.1"/>
    <property type="molecule type" value="Transcribed_RNA"/>
</dbReference>
<protein>
    <submittedName>
        <fullName evidence="1">Uncharacterized protein</fullName>
    </submittedName>
</protein>